<dbReference type="RefSeq" id="WP_157566740.1">
    <property type="nucleotide sequence ID" value="NZ_WPIK01000008.1"/>
</dbReference>
<evidence type="ECO:0000313" key="2">
    <source>
        <dbReference type="EMBL" id="MVN21947.1"/>
    </source>
</evidence>
<dbReference type="Proteomes" id="UP000462014">
    <property type="component" value="Unassembled WGS sequence"/>
</dbReference>
<organism evidence="2 3">
    <name type="scientific">Mucilaginibacter arboris</name>
    <dbReference type="NCBI Taxonomy" id="2682090"/>
    <lineage>
        <taxon>Bacteria</taxon>
        <taxon>Pseudomonadati</taxon>
        <taxon>Bacteroidota</taxon>
        <taxon>Sphingobacteriia</taxon>
        <taxon>Sphingobacteriales</taxon>
        <taxon>Sphingobacteriaceae</taxon>
        <taxon>Mucilaginibacter</taxon>
    </lineage>
</organism>
<keyword evidence="3" id="KW-1185">Reference proteome</keyword>
<protein>
    <submittedName>
        <fullName evidence="2">tRNA (Adenosine(37)-N6)-threonylcarbamoyltransferase complex dimerization subunit type 1 TsaB</fullName>
    </submittedName>
</protein>
<dbReference type="GO" id="GO:0002949">
    <property type="term" value="P:tRNA threonylcarbamoyladenosine modification"/>
    <property type="evidence" value="ECO:0007669"/>
    <property type="project" value="InterPro"/>
</dbReference>
<dbReference type="Pfam" id="PF00814">
    <property type="entry name" value="TsaD"/>
    <property type="match status" value="1"/>
</dbReference>
<dbReference type="InterPro" id="IPR000905">
    <property type="entry name" value="Gcp-like_dom"/>
</dbReference>
<evidence type="ECO:0000259" key="1">
    <source>
        <dbReference type="Pfam" id="PF00814"/>
    </source>
</evidence>
<dbReference type="InterPro" id="IPR022496">
    <property type="entry name" value="T6A_TsaB"/>
</dbReference>
<dbReference type="PANTHER" id="PTHR11735">
    <property type="entry name" value="TRNA N6-ADENOSINE THREONYLCARBAMOYLTRANSFERASE"/>
    <property type="match status" value="1"/>
</dbReference>
<gene>
    <name evidence="2" type="primary">tsaB</name>
    <name evidence="2" type="ORF">GO621_10410</name>
</gene>
<accession>A0A7K1SXI1</accession>
<proteinExistence type="predicted"/>
<name>A0A7K1SXI1_9SPHI</name>
<dbReference type="InterPro" id="IPR043129">
    <property type="entry name" value="ATPase_NBD"/>
</dbReference>
<dbReference type="Gene3D" id="3.30.420.40">
    <property type="match status" value="2"/>
</dbReference>
<evidence type="ECO:0000313" key="3">
    <source>
        <dbReference type="Proteomes" id="UP000462014"/>
    </source>
</evidence>
<dbReference type="GO" id="GO:0016740">
    <property type="term" value="F:transferase activity"/>
    <property type="evidence" value="ECO:0007669"/>
    <property type="project" value="UniProtKB-KW"/>
</dbReference>
<dbReference type="EMBL" id="WPIK01000008">
    <property type="protein sequence ID" value="MVN21947.1"/>
    <property type="molecule type" value="Genomic_DNA"/>
</dbReference>
<sequence>MSLILQIETATTSCSVALAKDGKVLSSRTINQRNIHAEVITVFIGEILAENGIGFQELNAVAVSSGPGSYTGLRIGVSTAKGLCFSLDKPLIAVETLQAMAAGYLARFPKPAVNEFLLCPMIDARRMEVYTALFDQNLKQIQATSAAIINQESFSEILNQHQIIFFGDGAPKCKTILGTHPNAVFIGDFFNDAADLTQTAAAKFELQAFEDVAYFEPFYLKDFIAVKINS</sequence>
<dbReference type="AlphaFoldDB" id="A0A7K1SXI1"/>
<feature type="domain" description="Gcp-like" evidence="1">
    <location>
        <begin position="24"/>
        <end position="221"/>
    </location>
</feature>
<dbReference type="GO" id="GO:0005829">
    <property type="term" value="C:cytosol"/>
    <property type="evidence" value="ECO:0007669"/>
    <property type="project" value="TreeGrafter"/>
</dbReference>
<dbReference type="PANTHER" id="PTHR11735:SF11">
    <property type="entry name" value="TRNA THREONYLCARBAMOYLADENOSINE BIOSYNTHESIS PROTEIN TSAB"/>
    <property type="match status" value="1"/>
</dbReference>
<reference evidence="2 3" key="1">
    <citation type="submission" date="2019-12" db="EMBL/GenBank/DDBJ databases">
        <title>Mucilaginibacter sp. HMF7410 genome sequencing and assembly.</title>
        <authorList>
            <person name="Kang H."/>
            <person name="Cha I."/>
            <person name="Kim H."/>
            <person name="Joh K."/>
        </authorList>
    </citation>
    <scope>NUCLEOTIDE SEQUENCE [LARGE SCALE GENOMIC DNA]</scope>
    <source>
        <strain evidence="2 3">HMF7410</strain>
    </source>
</reference>
<dbReference type="SUPFAM" id="SSF53067">
    <property type="entry name" value="Actin-like ATPase domain"/>
    <property type="match status" value="2"/>
</dbReference>
<dbReference type="CDD" id="cd24032">
    <property type="entry name" value="ASKHA_NBD_TsaB"/>
    <property type="match status" value="1"/>
</dbReference>
<comment type="caution">
    <text evidence="2">The sequence shown here is derived from an EMBL/GenBank/DDBJ whole genome shotgun (WGS) entry which is preliminary data.</text>
</comment>
<dbReference type="NCBIfam" id="TIGR03725">
    <property type="entry name" value="T6A_YeaZ"/>
    <property type="match status" value="1"/>
</dbReference>
<keyword evidence="2" id="KW-0808">Transferase</keyword>